<dbReference type="Pfam" id="PF04392">
    <property type="entry name" value="ABC_sub_bind"/>
    <property type="match status" value="1"/>
</dbReference>
<dbReference type="InterPro" id="IPR028082">
    <property type="entry name" value="Peripla_BP_I"/>
</dbReference>
<gene>
    <name evidence="1" type="ORF">A2671_02630</name>
</gene>
<evidence type="ECO:0000313" key="2">
    <source>
        <dbReference type="Proteomes" id="UP000178344"/>
    </source>
</evidence>
<dbReference type="Proteomes" id="UP000178344">
    <property type="component" value="Unassembled WGS sequence"/>
</dbReference>
<dbReference type="Gene3D" id="3.40.50.2300">
    <property type="match status" value="2"/>
</dbReference>
<sequence>MSKQLLGILILIVVGVAIGAWYFSSRPTQKMHTVGVIEWLEVMAPTYKGFKDRMATLDYEEGKNISYTYRQANGDFETLDAASKELIASNVDLIFATALEAAISAKKETEAAGRTDIPIVFANTNNPDELGLIASFKSSDNNLTGIATDFANVTAKKLEFLRQINPNIKKVGVFDAKITDPAGQFMLAELKKQAALQGMEVIAFPLVSPPTEASTAEMAKVIAQMKPGSIDAYFHLPGPLLNIPPNIPFNLEVQNTLKVPGVYLVPQMVEAGGVISYQHDFARVGAQAASYANKIFKGAKPASIPIQYQDKNDLVINLKVAKSLGITIPDSLVRIADRVIQ</sequence>
<dbReference type="CDD" id="cd06325">
    <property type="entry name" value="PBP1_ABC_unchar_transporter"/>
    <property type="match status" value="1"/>
</dbReference>
<dbReference type="EMBL" id="MFKQ01000019">
    <property type="protein sequence ID" value="OGG47254.1"/>
    <property type="molecule type" value="Genomic_DNA"/>
</dbReference>
<dbReference type="InterPro" id="IPR007487">
    <property type="entry name" value="ABC_transpt-TYRBP-like"/>
</dbReference>
<dbReference type="AlphaFoldDB" id="A0A1F6CDI6"/>
<accession>A0A1F6CDI6</accession>
<protein>
    <recommendedName>
        <fullName evidence="3">ABC transporter substrate-binding protein</fullName>
    </recommendedName>
</protein>
<name>A0A1F6CDI6_9BACT</name>
<evidence type="ECO:0000313" key="1">
    <source>
        <dbReference type="EMBL" id="OGG47254.1"/>
    </source>
</evidence>
<dbReference type="PANTHER" id="PTHR35271:SF1">
    <property type="entry name" value="ABC TRANSPORTER, SUBSTRATE-BINDING LIPOPROTEIN"/>
    <property type="match status" value="1"/>
</dbReference>
<dbReference type="PANTHER" id="PTHR35271">
    <property type="entry name" value="ABC TRANSPORTER, SUBSTRATE-BINDING LIPOPROTEIN-RELATED"/>
    <property type="match status" value="1"/>
</dbReference>
<comment type="caution">
    <text evidence="1">The sequence shown here is derived from an EMBL/GenBank/DDBJ whole genome shotgun (WGS) entry which is preliminary data.</text>
</comment>
<dbReference type="SUPFAM" id="SSF53822">
    <property type="entry name" value="Periplasmic binding protein-like I"/>
    <property type="match status" value="1"/>
</dbReference>
<proteinExistence type="predicted"/>
<evidence type="ECO:0008006" key="3">
    <source>
        <dbReference type="Google" id="ProtNLM"/>
    </source>
</evidence>
<reference evidence="1 2" key="1">
    <citation type="journal article" date="2016" name="Nat. Commun.">
        <title>Thousands of microbial genomes shed light on interconnected biogeochemical processes in an aquifer system.</title>
        <authorList>
            <person name="Anantharaman K."/>
            <person name="Brown C.T."/>
            <person name="Hug L.A."/>
            <person name="Sharon I."/>
            <person name="Castelle C.J."/>
            <person name="Probst A.J."/>
            <person name="Thomas B.C."/>
            <person name="Singh A."/>
            <person name="Wilkins M.J."/>
            <person name="Karaoz U."/>
            <person name="Brodie E.L."/>
            <person name="Williams K.H."/>
            <person name="Hubbard S.S."/>
            <person name="Banfield J.F."/>
        </authorList>
    </citation>
    <scope>NUCLEOTIDE SEQUENCE [LARGE SCALE GENOMIC DNA]</scope>
</reference>
<organism evidence="1 2">
    <name type="scientific">Candidatus Kaiserbacteria bacterium RIFCSPHIGHO2_01_FULL_49_13</name>
    <dbReference type="NCBI Taxonomy" id="1798477"/>
    <lineage>
        <taxon>Bacteria</taxon>
        <taxon>Candidatus Kaiseribacteriota</taxon>
    </lineage>
</organism>